<evidence type="ECO:0000313" key="3">
    <source>
        <dbReference type="EMBL" id="MXO82013.1"/>
    </source>
</evidence>
<organism evidence="3 4">
    <name type="scientific">Pontixanthobacter aestiaquae</name>
    <dbReference type="NCBI Taxonomy" id="1509367"/>
    <lineage>
        <taxon>Bacteria</taxon>
        <taxon>Pseudomonadati</taxon>
        <taxon>Pseudomonadota</taxon>
        <taxon>Alphaproteobacteria</taxon>
        <taxon>Sphingomonadales</taxon>
        <taxon>Erythrobacteraceae</taxon>
        <taxon>Pontixanthobacter</taxon>
    </lineage>
</organism>
<feature type="transmembrane region" description="Helical" evidence="1">
    <location>
        <begin position="151"/>
        <end position="174"/>
    </location>
</feature>
<dbReference type="InterPro" id="IPR005182">
    <property type="entry name" value="YdbS-like_PH"/>
</dbReference>
<keyword evidence="4" id="KW-1185">Reference proteome</keyword>
<dbReference type="OrthoDB" id="8481729at2"/>
<evidence type="ECO:0000256" key="1">
    <source>
        <dbReference type="SAM" id="Phobius"/>
    </source>
</evidence>
<feature type="domain" description="YdbS-like PH" evidence="2">
    <location>
        <begin position="37"/>
        <end position="114"/>
    </location>
</feature>
<evidence type="ECO:0000313" key="4">
    <source>
        <dbReference type="Proteomes" id="UP000460290"/>
    </source>
</evidence>
<dbReference type="Pfam" id="PF03703">
    <property type="entry name" value="bPH_2"/>
    <property type="match status" value="3"/>
</dbReference>
<reference evidence="3 4" key="1">
    <citation type="submission" date="2019-12" db="EMBL/GenBank/DDBJ databases">
        <title>Genomic-based taxomic classification of the family Erythrobacteraceae.</title>
        <authorList>
            <person name="Xu L."/>
        </authorList>
    </citation>
    <scope>NUCLEOTIDE SEQUENCE [LARGE SCALE GENOMIC DNA]</scope>
    <source>
        <strain evidence="3 4">KCTC 42006</strain>
    </source>
</reference>
<feature type="transmembrane region" description="Helical" evidence="1">
    <location>
        <begin position="367"/>
        <end position="387"/>
    </location>
</feature>
<feature type="transmembrane region" description="Helical" evidence="1">
    <location>
        <begin position="12"/>
        <end position="35"/>
    </location>
</feature>
<dbReference type="Proteomes" id="UP000460290">
    <property type="component" value="Unassembled WGS sequence"/>
</dbReference>
<keyword evidence="1" id="KW-0812">Transmembrane</keyword>
<feature type="transmembrane region" description="Helical" evidence="1">
    <location>
        <begin position="340"/>
        <end position="361"/>
    </location>
</feature>
<dbReference type="InterPro" id="IPR014529">
    <property type="entry name" value="UCP026631"/>
</dbReference>
<dbReference type="AlphaFoldDB" id="A0A844Z5E2"/>
<name>A0A844Z5E2_9SPHN</name>
<gene>
    <name evidence="3" type="ORF">GRI35_01325</name>
</gene>
<protein>
    <submittedName>
        <fullName evidence="3">PH domain-containing protein</fullName>
    </submittedName>
</protein>
<evidence type="ECO:0000259" key="2">
    <source>
        <dbReference type="Pfam" id="PF03703"/>
    </source>
</evidence>
<dbReference type="EMBL" id="WTYZ01000001">
    <property type="protein sequence ID" value="MXO82013.1"/>
    <property type="molecule type" value="Genomic_DNA"/>
</dbReference>
<keyword evidence="1" id="KW-1133">Transmembrane helix</keyword>
<dbReference type="PANTHER" id="PTHR34473:SF2">
    <property type="entry name" value="UPF0699 TRANSMEMBRANE PROTEIN YDBT"/>
    <property type="match status" value="1"/>
</dbReference>
<dbReference type="PIRSF" id="PIRSF026631">
    <property type="entry name" value="UCP026631"/>
    <property type="match status" value="1"/>
</dbReference>
<dbReference type="PANTHER" id="PTHR34473">
    <property type="entry name" value="UPF0699 TRANSMEMBRANE PROTEIN YDBS"/>
    <property type="match status" value="1"/>
</dbReference>
<sequence>MVAGFFALRDQSWAIFGAIGIGLAIAAITAGLSYFSWRRFTYTVDATDIRVESGILSRAARSVPFERIQDVSLEQALIPRLLGLVQVRFETGAGGKDELALNYLAEAEGERLREVVKARKDGVSESSFEGGADTPLEAPAETLFVMDEKRLFTFGVFEFSLAVFAVLAGLFQYVETFASIELWNADFWSDSLAGPGSWVSGLGLVGQIIGAIAGLITFVILGSVTGLVRTFLRDWGFRLERTEKGFRRRRGLLTKTDVVMPVHRVQALKMTTGFIRRRFGWHGLKVVSLAQDSGAASHDVAPFAKVDELRPIAKAAGFALDPSAGSQWHRGSKKYRFDSAIIEFAVFVLIASGVATGLTISGAASPAFALIALAAGCLFAVRQMFLWRFDFNALGARYFFVKQGWLAPKLDVASRVKLQSVEIAQGPISSRRGYATLKLGLAGGTLEVEGLPVARAHELRSAILSSIAKTDFSELAG</sequence>
<comment type="caution">
    <text evidence="3">The sequence shown here is derived from an EMBL/GenBank/DDBJ whole genome shotgun (WGS) entry which is preliminary data.</text>
</comment>
<feature type="domain" description="YdbS-like PH" evidence="2">
    <location>
        <begin position="396"/>
        <end position="462"/>
    </location>
</feature>
<proteinExistence type="predicted"/>
<keyword evidence="1" id="KW-0472">Membrane</keyword>
<accession>A0A844Z5E2</accession>
<feature type="domain" description="YdbS-like PH" evidence="2">
    <location>
        <begin position="237"/>
        <end position="309"/>
    </location>
</feature>
<feature type="transmembrane region" description="Helical" evidence="1">
    <location>
        <begin position="208"/>
        <end position="232"/>
    </location>
</feature>